<evidence type="ECO:0000259" key="1">
    <source>
        <dbReference type="SMART" id="SM01043"/>
    </source>
</evidence>
<comment type="caution">
    <text evidence="2">The sequence shown here is derived from an EMBL/GenBank/DDBJ whole genome shotgun (WGS) entry which is preliminary data.</text>
</comment>
<dbReference type="AlphaFoldDB" id="A0A511XMU2"/>
<dbReference type="Gene3D" id="1.10.10.10">
    <property type="entry name" value="Winged helix-like DNA-binding domain superfamily/Winged helix DNA-binding domain"/>
    <property type="match status" value="1"/>
</dbReference>
<protein>
    <recommendedName>
        <fullName evidence="1">Bacterial transcriptional activator domain-containing protein</fullName>
    </recommendedName>
</protein>
<dbReference type="RefSeq" id="WP_146890409.1">
    <property type="nucleotide sequence ID" value="NZ_BJYG01000037.1"/>
</dbReference>
<dbReference type="PANTHER" id="PTHR35807">
    <property type="entry name" value="TRANSCRIPTIONAL REGULATOR REDD-RELATED"/>
    <property type="match status" value="1"/>
</dbReference>
<dbReference type="Pfam" id="PF03704">
    <property type="entry name" value="BTAD"/>
    <property type="match status" value="1"/>
</dbReference>
<dbReference type="EMBL" id="BJYG01000037">
    <property type="protein sequence ID" value="GEN64263.1"/>
    <property type="molecule type" value="Genomic_DNA"/>
</dbReference>
<evidence type="ECO:0000313" key="3">
    <source>
        <dbReference type="Proteomes" id="UP000321746"/>
    </source>
</evidence>
<dbReference type="GO" id="GO:0006355">
    <property type="term" value="P:regulation of DNA-templated transcription"/>
    <property type="evidence" value="ECO:0007669"/>
    <property type="project" value="InterPro"/>
</dbReference>
<dbReference type="InterPro" id="IPR051677">
    <property type="entry name" value="AfsR-DnrI-RedD_regulator"/>
</dbReference>
<gene>
    <name evidence="2" type="ORF">AOE01nite_24870</name>
</gene>
<organism evidence="2 3">
    <name type="scientific">Acetobacter oeni</name>
    <dbReference type="NCBI Taxonomy" id="304077"/>
    <lineage>
        <taxon>Bacteria</taxon>
        <taxon>Pseudomonadati</taxon>
        <taxon>Pseudomonadota</taxon>
        <taxon>Alphaproteobacteria</taxon>
        <taxon>Acetobacterales</taxon>
        <taxon>Acetobacteraceae</taxon>
        <taxon>Acetobacter</taxon>
    </lineage>
</organism>
<reference evidence="2 3" key="1">
    <citation type="submission" date="2019-07" db="EMBL/GenBank/DDBJ databases">
        <title>Whole genome shotgun sequence of Acetobacter oeni NBRC 105207.</title>
        <authorList>
            <person name="Hosoyama A."/>
            <person name="Uohara A."/>
            <person name="Ohji S."/>
            <person name="Ichikawa N."/>
        </authorList>
    </citation>
    <scope>NUCLEOTIDE SEQUENCE [LARGE SCALE GENOMIC DNA]</scope>
    <source>
        <strain evidence="2 3">NBRC 105207</strain>
    </source>
</reference>
<accession>A0A511XMU2</accession>
<evidence type="ECO:0000313" key="2">
    <source>
        <dbReference type="EMBL" id="GEN64263.1"/>
    </source>
</evidence>
<feature type="domain" description="Bacterial transcriptional activator" evidence="1">
    <location>
        <begin position="116"/>
        <end position="247"/>
    </location>
</feature>
<dbReference type="SUPFAM" id="SSF46894">
    <property type="entry name" value="C-terminal effector domain of the bipartite response regulators"/>
    <property type="match status" value="1"/>
</dbReference>
<keyword evidence="3" id="KW-1185">Reference proteome</keyword>
<dbReference type="InterPro" id="IPR036388">
    <property type="entry name" value="WH-like_DNA-bd_sf"/>
</dbReference>
<name>A0A511XMU2_9PROT</name>
<dbReference type="OrthoDB" id="7888886at2"/>
<dbReference type="InterPro" id="IPR011990">
    <property type="entry name" value="TPR-like_helical_dom_sf"/>
</dbReference>
<dbReference type="GO" id="GO:0003677">
    <property type="term" value="F:DNA binding"/>
    <property type="evidence" value="ECO:0007669"/>
    <property type="project" value="InterPro"/>
</dbReference>
<dbReference type="InterPro" id="IPR016032">
    <property type="entry name" value="Sig_transdc_resp-reg_C-effctor"/>
</dbReference>
<proteinExistence type="predicted"/>
<sequence length="712" mass="77557">MSLFELTKPGLRKSDAAILRIELLGSMSAHMLDGSVITPTGAKTRGLLAILALSDRRTVTRRTLASLLWSRRSDEQARASLRQEIHRLAEALSPLGTDIIDVQRHTLALKPVLTTVDAERYLNATTSGILKLPETAATLLTDLDSVDPALDEWLSAQRNRLREHLVTTLEQALAALPETEQRMAVAARLLRLDRLNENAWQAQLRELARRNDTGAGLLAAEQCVITFRDTLDAEPGPGTMAIISELRAQHANGKAGSESASWMAESIAHASQSSGTYRAAGLSSAEHIARHGILNSHIASVGFLHIQGAQLLSVSADQADNLFDFLIIQLVQFGFLSVFPCQKIAPGTGSIAASENYPQSDYLVETRLQPGTTSPVEGLARAPRHATRLTVRLTDRRHGGVIVWAERFHVTPETIDAVASLMTTEIAWRIAVTEARNTTGRAAEDLLPVEAGLRSLALINRNEPAVYSQVETLLERGLQRDPEHPFLLLVSAIFRLIRSFEQWNETAYTQDIEAATEAARQLVHAMPESMIGRLILARLLLNIPGEANYGANLLAEIAPATPSAGLIAAISAYSKLVSGDTDAARSSLELFIRSHATHPFADLFDTDFVLLLLLTGCTEEAIRRAKTSISTAPTRVAMLVLYLAALQKLQYEDGTDTEDEKADIKGRLACLAPSLSVDTVMEHYSHLPALQQLMLRRLLTDAGLSETASVLN</sequence>
<dbReference type="SMART" id="SM01043">
    <property type="entry name" value="BTAD"/>
    <property type="match status" value="1"/>
</dbReference>
<dbReference type="SUPFAM" id="SSF48452">
    <property type="entry name" value="TPR-like"/>
    <property type="match status" value="1"/>
</dbReference>
<dbReference type="Gene3D" id="1.25.40.10">
    <property type="entry name" value="Tetratricopeptide repeat domain"/>
    <property type="match status" value="1"/>
</dbReference>
<dbReference type="InterPro" id="IPR005158">
    <property type="entry name" value="BTAD"/>
</dbReference>
<dbReference type="Proteomes" id="UP000321746">
    <property type="component" value="Unassembled WGS sequence"/>
</dbReference>